<evidence type="ECO:0000313" key="3">
    <source>
        <dbReference type="Proteomes" id="UP001589619"/>
    </source>
</evidence>
<feature type="signal peptide" evidence="1">
    <location>
        <begin position="1"/>
        <end position="25"/>
    </location>
</feature>
<accession>A0ABV5W8C9</accession>
<evidence type="ECO:0000313" key="2">
    <source>
        <dbReference type="EMBL" id="MFB9756839.1"/>
    </source>
</evidence>
<reference evidence="2 3" key="1">
    <citation type="submission" date="2024-09" db="EMBL/GenBank/DDBJ databases">
        <authorList>
            <person name="Sun Q."/>
            <person name="Mori K."/>
        </authorList>
    </citation>
    <scope>NUCLEOTIDE SEQUENCE [LARGE SCALE GENOMIC DNA]</scope>
    <source>
        <strain evidence="2 3">JCM 12520</strain>
    </source>
</reference>
<dbReference type="RefSeq" id="WP_344904450.1">
    <property type="nucleotide sequence ID" value="NZ_BAAAYO010000002.1"/>
</dbReference>
<name>A0ABV5W8C9_9BACL</name>
<dbReference type="EMBL" id="JBHMAG010000029">
    <property type="protein sequence ID" value="MFB9756839.1"/>
    <property type="molecule type" value="Genomic_DNA"/>
</dbReference>
<sequence length="556" mass="60937">MHRKLFTCLMSFFFITFLFSNTLFAQYPPDTTLSKIAVPSVSMPSYLGSITDPTFGTTITRIADQTAFSTVMGATYQYNRHGYAKEQPWNADGSLMFLKYPRSGSPGIIVDGSTYEIKKTINLPSGAKWSHSDPNKIYGTSGKYFVSSDTDGNRVWIRNFSEYDSIDIGYGEGNLSDDDRYVVFIAPKTVSGITNYFLIVYDVTNNLIVSTANIGLIAPDAATISPSGNYVCIIWDEDDGGRNTGVEVFDRNLNFLRQVETRSEHGDFGYDTAGNEVFVMLSTKPGESVISSRLDGGGRMEMLSGKDVNGGHLSMQNHLRPGWAYISDYESESPTYWGHDEVLAVKLDGSGTVERFAHQHHQASKSIYAAQPQAVPNRDGTKVVFASDWDGGNSAPVYSYVAEKKTGNQVMVITSEGTSGSYGGKQEIVLNRAVNSLTVSGRSKASSVSGTKGSTYSINVDIQYSDGSTLNQTANFNTGTHGWETTHATIYPTKSIYKVTVYAYFKNKSGTVWFDDLRVSEDHKEANLLVNPGFDSGTYPLADWVPYGSGYGLALE</sequence>
<proteinExistence type="predicted"/>
<dbReference type="InterPro" id="IPR011048">
    <property type="entry name" value="Haem_d1_sf"/>
</dbReference>
<dbReference type="SUPFAM" id="SSF51004">
    <property type="entry name" value="C-terminal (heme d1) domain of cytochrome cd1-nitrite reductase"/>
    <property type="match status" value="1"/>
</dbReference>
<comment type="caution">
    <text evidence="2">The sequence shown here is derived from an EMBL/GenBank/DDBJ whole genome shotgun (WGS) entry which is preliminary data.</text>
</comment>
<organism evidence="2 3">
    <name type="scientific">Paenibacillus hodogayensis</name>
    <dbReference type="NCBI Taxonomy" id="279208"/>
    <lineage>
        <taxon>Bacteria</taxon>
        <taxon>Bacillati</taxon>
        <taxon>Bacillota</taxon>
        <taxon>Bacilli</taxon>
        <taxon>Bacillales</taxon>
        <taxon>Paenibacillaceae</taxon>
        <taxon>Paenibacillus</taxon>
    </lineage>
</organism>
<gene>
    <name evidence="2" type="ORF">ACFFNY_35175</name>
</gene>
<feature type="chain" id="PRO_5047498884" description="CBM-cenC domain-containing protein" evidence="1">
    <location>
        <begin position="26"/>
        <end position="556"/>
    </location>
</feature>
<protein>
    <recommendedName>
        <fullName evidence="4">CBM-cenC domain-containing protein</fullName>
    </recommendedName>
</protein>
<dbReference type="Proteomes" id="UP001589619">
    <property type="component" value="Unassembled WGS sequence"/>
</dbReference>
<evidence type="ECO:0008006" key="4">
    <source>
        <dbReference type="Google" id="ProtNLM"/>
    </source>
</evidence>
<keyword evidence="1" id="KW-0732">Signal</keyword>
<keyword evidence="3" id="KW-1185">Reference proteome</keyword>
<evidence type="ECO:0000256" key="1">
    <source>
        <dbReference type="SAM" id="SignalP"/>
    </source>
</evidence>
<dbReference type="Gene3D" id="2.60.120.260">
    <property type="entry name" value="Galactose-binding domain-like"/>
    <property type="match status" value="1"/>
</dbReference>